<dbReference type="PIRSF" id="PIRSF000137">
    <property type="entry name" value="Alcohol_oxidase"/>
    <property type="match status" value="1"/>
</dbReference>
<comment type="caution">
    <text evidence="6">The sequence shown here is derived from an EMBL/GenBank/DDBJ whole genome shotgun (WGS) entry which is preliminary data.</text>
</comment>
<dbReference type="Proteomes" id="UP000803844">
    <property type="component" value="Unassembled WGS sequence"/>
</dbReference>
<feature type="domain" description="Glucose-methanol-choline oxidoreductase N-terminal" evidence="5">
    <location>
        <begin position="282"/>
        <end position="296"/>
    </location>
</feature>
<dbReference type="PROSITE" id="PS00623">
    <property type="entry name" value="GMC_OXRED_1"/>
    <property type="match status" value="1"/>
</dbReference>
<dbReference type="SUPFAM" id="SSF51905">
    <property type="entry name" value="FAD/NAD(P)-binding domain"/>
    <property type="match status" value="1"/>
</dbReference>
<dbReference type="PANTHER" id="PTHR11552:SF78">
    <property type="entry name" value="GLUCOSE-METHANOL-CHOLINE OXIDOREDUCTASE N-TERMINAL DOMAIN-CONTAINING PROTEIN"/>
    <property type="match status" value="1"/>
</dbReference>
<dbReference type="InterPro" id="IPR007867">
    <property type="entry name" value="GMC_OxRtase_C"/>
</dbReference>
<comment type="cofactor">
    <cofactor evidence="2">
        <name>FAD</name>
        <dbReference type="ChEBI" id="CHEBI:57692"/>
    </cofactor>
</comment>
<dbReference type="EMBL" id="MU032346">
    <property type="protein sequence ID" value="KAF3768163.1"/>
    <property type="molecule type" value="Genomic_DNA"/>
</dbReference>
<dbReference type="Gene3D" id="3.30.560.10">
    <property type="entry name" value="Glucose Oxidase, domain 3"/>
    <property type="match status" value="1"/>
</dbReference>
<reference evidence="6" key="1">
    <citation type="journal article" date="2020" name="Phytopathology">
        <title>Genome sequence of the chestnut blight fungus Cryphonectria parasitica EP155: A fundamental resource for an archetypical invasive plant pathogen.</title>
        <authorList>
            <person name="Crouch J.A."/>
            <person name="Dawe A."/>
            <person name="Aerts A."/>
            <person name="Barry K."/>
            <person name="Churchill A.C.L."/>
            <person name="Grimwood J."/>
            <person name="Hillman B."/>
            <person name="Milgroom M.G."/>
            <person name="Pangilinan J."/>
            <person name="Smith M."/>
            <person name="Salamov A."/>
            <person name="Schmutz J."/>
            <person name="Yadav J."/>
            <person name="Grigoriev I.V."/>
            <person name="Nuss D."/>
        </authorList>
    </citation>
    <scope>NUCLEOTIDE SEQUENCE</scope>
    <source>
        <strain evidence="6">EP155</strain>
    </source>
</reference>
<keyword evidence="7" id="KW-1185">Reference proteome</keyword>
<sequence>MGLYKKLPDSVTDVDVIIAGGGAAGCVVAGRLAESDPKLAILVIESGPNNFGDPMVTVPAFWLSHTNPSDKYTWSYKASASQYLAGRESIIPAGRILGGGSSVNMLLYSRPQQSELDAWNTPGWSAKETLQYLNKWESYHGPPGSEDRHGHDGPIYVGPGNYRGKILEQDFISAVQKLGWPELADNNRLDSINGSMRAQRYVGPDGKRQDTAHGYIHPKLESGEYPNLHILVETDVERVIFDDNKKAIGVAFRPSADFQPDEDQEASLRVVHARQQVILSAGALGTPQILERSGVGNPEVLSRAGIPLIASVPEVGENYLDHHIMLYPYKTSVGPDETMDGLLAGRIDVGQLISKNDPLLSWNGVDVQCKLRPTDADIASLGTDFQAAWDKDFKDSHDKPLMIISIVSCFPGDPSGVPAGQYMGVATFSTHPFSRGRIHVTGPKFSDPYSFDAGFLADKNGIDQKNHFWMYKKQREIIRRMENFAGEVAAGHPEFSSGSKAAIIDTKPSSEIQDIEYTPEDDQAIEKFLKERISTTWHSMGTCKMASFKDDGVVDRNLNVYGVKSLKVADLSITPSNVGCNTCSVAMAIGEKAADIIIQELELAK</sequence>
<dbReference type="InterPro" id="IPR012132">
    <property type="entry name" value="GMC_OxRdtase"/>
</dbReference>
<dbReference type="GO" id="GO:0050660">
    <property type="term" value="F:flavin adenine dinucleotide binding"/>
    <property type="evidence" value="ECO:0007669"/>
    <property type="project" value="InterPro"/>
</dbReference>
<evidence type="ECO:0000259" key="4">
    <source>
        <dbReference type="PROSITE" id="PS00623"/>
    </source>
</evidence>
<dbReference type="PROSITE" id="PS00624">
    <property type="entry name" value="GMC_OXRED_2"/>
    <property type="match status" value="1"/>
</dbReference>
<dbReference type="SUPFAM" id="SSF54373">
    <property type="entry name" value="FAD-linked reductases, C-terminal domain"/>
    <property type="match status" value="1"/>
</dbReference>
<organism evidence="6 7">
    <name type="scientific">Cryphonectria parasitica (strain ATCC 38755 / EP155)</name>
    <dbReference type="NCBI Taxonomy" id="660469"/>
    <lineage>
        <taxon>Eukaryota</taxon>
        <taxon>Fungi</taxon>
        <taxon>Dikarya</taxon>
        <taxon>Ascomycota</taxon>
        <taxon>Pezizomycotina</taxon>
        <taxon>Sordariomycetes</taxon>
        <taxon>Sordariomycetidae</taxon>
        <taxon>Diaporthales</taxon>
        <taxon>Cryphonectriaceae</taxon>
        <taxon>Cryphonectria-Endothia species complex</taxon>
        <taxon>Cryphonectria</taxon>
    </lineage>
</organism>
<accession>A0A9P4Y7I3</accession>
<dbReference type="Gene3D" id="3.50.50.60">
    <property type="entry name" value="FAD/NAD(P)-binding domain"/>
    <property type="match status" value="1"/>
</dbReference>
<evidence type="ECO:0000256" key="1">
    <source>
        <dbReference type="ARBA" id="ARBA00010790"/>
    </source>
</evidence>
<dbReference type="GO" id="GO:0016614">
    <property type="term" value="F:oxidoreductase activity, acting on CH-OH group of donors"/>
    <property type="evidence" value="ECO:0007669"/>
    <property type="project" value="InterPro"/>
</dbReference>
<dbReference type="AlphaFoldDB" id="A0A9P4Y7I3"/>
<comment type="similarity">
    <text evidence="1 3">Belongs to the GMC oxidoreductase family.</text>
</comment>
<dbReference type="GeneID" id="63834138"/>
<gene>
    <name evidence="6" type="ORF">M406DRAFT_255055</name>
</gene>
<dbReference type="PROSITE" id="PS51257">
    <property type="entry name" value="PROKAR_LIPOPROTEIN"/>
    <property type="match status" value="1"/>
</dbReference>
<evidence type="ECO:0000256" key="2">
    <source>
        <dbReference type="PIRSR" id="PIRSR000137-2"/>
    </source>
</evidence>
<feature type="binding site" evidence="2">
    <location>
        <position position="236"/>
    </location>
    <ligand>
        <name>FAD</name>
        <dbReference type="ChEBI" id="CHEBI:57692"/>
    </ligand>
</feature>
<feature type="binding site" evidence="2">
    <location>
        <begin position="537"/>
        <end position="538"/>
    </location>
    <ligand>
        <name>FAD</name>
        <dbReference type="ChEBI" id="CHEBI:57692"/>
    </ligand>
</feature>
<keyword evidence="2 3" id="KW-0274">FAD</keyword>
<keyword evidence="3" id="KW-0285">Flavoprotein</keyword>
<name>A0A9P4Y7I3_CRYP1</name>
<dbReference type="RefSeq" id="XP_040779124.1">
    <property type="nucleotide sequence ID" value="XM_040917009.1"/>
</dbReference>
<dbReference type="PANTHER" id="PTHR11552">
    <property type="entry name" value="GLUCOSE-METHANOL-CHOLINE GMC OXIDOREDUCTASE"/>
    <property type="match status" value="1"/>
</dbReference>
<dbReference type="Pfam" id="PF05199">
    <property type="entry name" value="GMC_oxred_C"/>
    <property type="match status" value="1"/>
</dbReference>
<dbReference type="InterPro" id="IPR036188">
    <property type="entry name" value="FAD/NAD-bd_sf"/>
</dbReference>
<dbReference type="Pfam" id="PF00732">
    <property type="entry name" value="GMC_oxred_N"/>
    <property type="match status" value="1"/>
</dbReference>
<protein>
    <submittedName>
        <fullName evidence="6">Alcohol dehydrogenase</fullName>
    </submittedName>
</protein>
<dbReference type="InterPro" id="IPR000172">
    <property type="entry name" value="GMC_OxRdtase_N"/>
</dbReference>
<evidence type="ECO:0000313" key="7">
    <source>
        <dbReference type="Proteomes" id="UP000803844"/>
    </source>
</evidence>
<dbReference type="OrthoDB" id="269227at2759"/>
<evidence type="ECO:0000256" key="3">
    <source>
        <dbReference type="RuleBase" id="RU003968"/>
    </source>
</evidence>
<evidence type="ECO:0000313" key="6">
    <source>
        <dbReference type="EMBL" id="KAF3768163.1"/>
    </source>
</evidence>
<evidence type="ECO:0000259" key="5">
    <source>
        <dbReference type="PROSITE" id="PS00624"/>
    </source>
</evidence>
<proteinExistence type="inferred from homology"/>
<feature type="domain" description="Glucose-methanol-choline oxidoreductase N-terminal" evidence="4">
    <location>
        <begin position="94"/>
        <end position="117"/>
    </location>
</feature>